<dbReference type="SUPFAM" id="SSF50494">
    <property type="entry name" value="Trypsin-like serine proteases"/>
    <property type="match status" value="1"/>
</dbReference>
<dbReference type="InterPro" id="IPR009003">
    <property type="entry name" value="Peptidase_S1_PA"/>
</dbReference>
<gene>
    <name evidence="1" type="ORF">PoB_007190400</name>
</gene>
<protein>
    <recommendedName>
        <fullName evidence="3">Peptidase S1 domain-containing protein</fullName>
    </recommendedName>
</protein>
<evidence type="ECO:0000313" key="1">
    <source>
        <dbReference type="EMBL" id="GFO45399.1"/>
    </source>
</evidence>
<evidence type="ECO:0008006" key="3">
    <source>
        <dbReference type="Google" id="ProtNLM"/>
    </source>
</evidence>
<dbReference type="EMBL" id="BLXT01008059">
    <property type="protein sequence ID" value="GFO45399.1"/>
    <property type="molecule type" value="Genomic_DNA"/>
</dbReference>
<proteinExistence type="predicted"/>
<evidence type="ECO:0000313" key="2">
    <source>
        <dbReference type="Proteomes" id="UP000735302"/>
    </source>
</evidence>
<dbReference type="Proteomes" id="UP000735302">
    <property type="component" value="Unassembled WGS sequence"/>
</dbReference>
<dbReference type="AlphaFoldDB" id="A0AAV4DMI9"/>
<name>A0AAV4DMI9_9GAST</name>
<comment type="caution">
    <text evidence="1">The sequence shown here is derived from an EMBL/GenBank/DDBJ whole genome shotgun (WGS) entry which is preliminary data.</text>
</comment>
<organism evidence="1 2">
    <name type="scientific">Plakobranchus ocellatus</name>
    <dbReference type="NCBI Taxonomy" id="259542"/>
    <lineage>
        <taxon>Eukaryota</taxon>
        <taxon>Metazoa</taxon>
        <taxon>Spiralia</taxon>
        <taxon>Lophotrochozoa</taxon>
        <taxon>Mollusca</taxon>
        <taxon>Gastropoda</taxon>
        <taxon>Heterobranchia</taxon>
        <taxon>Euthyneura</taxon>
        <taxon>Panpulmonata</taxon>
        <taxon>Sacoglossa</taxon>
        <taxon>Placobranchoidea</taxon>
        <taxon>Plakobranchidae</taxon>
        <taxon>Plakobranchus</taxon>
    </lineage>
</organism>
<keyword evidence="2" id="KW-1185">Reference proteome</keyword>
<sequence>MERKRLRTGLNIFEKCAASAESLTYEALFAKDLGMTETQRSFEKDELLSKIKQCPKNPGHTDFFPVGCIGLLNLPAVCRDKQVLNYLRLFSRLTVKLTCLFTSSMRQGPYKLLGQKIGHASRRLATGFAWLPNHIEQMPCTITNCPYGEHPHSVYGFIRILTNKHVVYDESEAVATQGLFWDEEVRGVTYSAASRCIQVQCVGLDFSQGDNDAAHLRCVTHDSYLCEELKQEMSQLREIYNSIPIGVWQGAENFCAAISHPHGMRKTISIGRHIRMVETISNAHAHYHTCATCPGSSGAPVLYTNTDIKGALPMWVPAIHSYHCPTDGYNCAFK</sequence>
<accession>A0AAV4DMI9</accession>
<reference evidence="1 2" key="1">
    <citation type="journal article" date="2021" name="Elife">
        <title>Chloroplast acquisition without the gene transfer in kleptoplastic sea slugs, Plakobranchus ocellatus.</title>
        <authorList>
            <person name="Maeda T."/>
            <person name="Takahashi S."/>
            <person name="Yoshida T."/>
            <person name="Shimamura S."/>
            <person name="Takaki Y."/>
            <person name="Nagai Y."/>
            <person name="Toyoda A."/>
            <person name="Suzuki Y."/>
            <person name="Arimoto A."/>
            <person name="Ishii H."/>
            <person name="Satoh N."/>
            <person name="Nishiyama T."/>
            <person name="Hasebe M."/>
            <person name="Maruyama T."/>
            <person name="Minagawa J."/>
            <person name="Obokata J."/>
            <person name="Shigenobu S."/>
        </authorList>
    </citation>
    <scope>NUCLEOTIDE SEQUENCE [LARGE SCALE GENOMIC DNA]</scope>
</reference>